<evidence type="ECO:0000256" key="2">
    <source>
        <dbReference type="PROSITE-ProRule" id="PRU00221"/>
    </source>
</evidence>
<dbReference type="PROSITE" id="PS50082">
    <property type="entry name" value="WD_REPEATS_2"/>
    <property type="match status" value="2"/>
</dbReference>
<feature type="repeat" description="WD" evidence="2">
    <location>
        <begin position="616"/>
        <end position="640"/>
    </location>
</feature>
<dbReference type="SMART" id="SM00320">
    <property type="entry name" value="WD40"/>
    <property type="match status" value="4"/>
</dbReference>
<evidence type="ECO:0000313" key="5">
    <source>
        <dbReference type="Proteomes" id="UP001174936"/>
    </source>
</evidence>
<name>A0AA39XTE3_9PEZI</name>
<keyword evidence="2" id="KW-0853">WD repeat</keyword>
<dbReference type="InterPro" id="IPR037588">
    <property type="entry name" value="MLST8"/>
</dbReference>
<dbReference type="InterPro" id="IPR015943">
    <property type="entry name" value="WD40/YVTN_repeat-like_dom_sf"/>
</dbReference>
<accession>A0AA39XTE3</accession>
<dbReference type="InterPro" id="IPR001680">
    <property type="entry name" value="WD40_rpt"/>
</dbReference>
<gene>
    <name evidence="4" type="ORF">B0T16DRAFT_432196</name>
</gene>
<dbReference type="Gene3D" id="2.130.10.10">
    <property type="entry name" value="YVTN repeat-like/Quinoprotein amine dehydrogenase"/>
    <property type="match status" value="1"/>
</dbReference>
<dbReference type="GO" id="GO:0032956">
    <property type="term" value="P:regulation of actin cytoskeleton organization"/>
    <property type="evidence" value="ECO:0007669"/>
    <property type="project" value="TreeGrafter"/>
</dbReference>
<feature type="repeat" description="WD" evidence="2">
    <location>
        <begin position="330"/>
        <end position="355"/>
    </location>
</feature>
<reference evidence="4" key="1">
    <citation type="submission" date="2023-06" db="EMBL/GenBank/DDBJ databases">
        <title>Genome-scale phylogeny and comparative genomics of the fungal order Sordariales.</title>
        <authorList>
            <consortium name="Lawrence Berkeley National Laboratory"/>
            <person name="Hensen N."/>
            <person name="Bonometti L."/>
            <person name="Westerberg I."/>
            <person name="Brannstrom I.O."/>
            <person name="Guillou S."/>
            <person name="Cros-Aarteil S."/>
            <person name="Calhoun S."/>
            <person name="Haridas S."/>
            <person name="Kuo A."/>
            <person name="Mondo S."/>
            <person name="Pangilinan J."/>
            <person name="Riley R."/>
            <person name="Labutti K."/>
            <person name="Andreopoulos B."/>
            <person name="Lipzen A."/>
            <person name="Chen C."/>
            <person name="Yanf M."/>
            <person name="Daum C."/>
            <person name="Ng V."/>
            <person name="Clum A."/>
            <person name="Steindorff A."/>
            <person name="Ohm R."/>
            <person name="Martin F."/>
            <person name="Silar P."/>
            <person name="Natvig D."/>
            <person name="Lalanne C."/>
            <person name="Gautier V."/>
            <person name="Ament-Velasquez S.L."/>
            <person name="Kruys A."/>
            <person name="Hutchinson M.I."/>
            <person name="Powell A.J."/>
            <person name="Barry K."/>
            <person name="Miller A.N."/>
            <person name="Grigoriev I.V."/>
            <person name="Debuchy R."/>
            <person name="Gladieux P."/>
            <person name="Thoren M.H."/>
            <person name="Johannesson H."/>
        </authorList>
    </citation>
    <scope>NUCLEOTIDE SEQUENCE</scope>
    <source>
        <strain evidence="4">SMH2532-1</strain>
    </source>
</reference>
<dbReference type="PANTHER" id="PTHR19842">
    <property type="entry name" value="G BETA-LIKE PROTEIN GBL"/>
    <property type="match status" value="1"/>
</dbReference>
<feature type="region of interest" description="Disordered" evidence="3">
    <location>
        <begin position="1"/>
        <end position="24"/>
    </location>
</feature>
<evidence type="ECO:0000256" key="3">
    <source>
        <dbReference type="SAM" id="MobiDB-lite"/>
    </source>
</evidence>
<proteinExistence type="inferred from homology"/>
<dbReference type="Proteomes" id="UP001174936">
    <property type="component" value="Unassembled WGS sequence"/>
</dbReference>
<keyword evidence="5" id="KW-1185">Reference proteome</keyword>
<dbReference type="PANTHER" id="PTHR19842:SF2">
    <property type="entry name" value="WD REPEAT PROTEIN (AFU_ORTHOLOGUE AFUA_5G04300)"/>
    <property type="match status" value="1"/>
</dbReference>
<protein>
    <submittedName>
        <fullName evidence="4">WD40-repeat-containing domain protein</fullName>
    </submittedName>
</protein>
<comment type="caution">
    <text evidence="4">The sequence shown here is derived from an EMBL/GenBank/DDBJ whole genome shotgun (WGS) entry which is preliminary data.</text>
</comment>
<dbReference type="InterPro" id="IPR036322">
    <property type="entry name" value="WD40_repeat_dom_sf"/>
</dbReference>
<dbReference type="AlphaFoldDB" id="A0AA39XTE3"/>
<sequence>MLPEKEQPTRQRTNPQTLRNTLAPATNQRLSTLKIWDASKDHAEKAKSASKWFSCNRPYLSNQERGLTVTGAGRFLERDNSIPTGPVVIHVDFTYDEIDHIRKIVRQALLDAGAKPLDQYKDVARDLRRLWRKSKEHRESLLGRLEHSVPRRSRKDLVNFLRDLIQHRTPQEPAFLTIATDQSGQQRNFAREARVQSLLFRREISGYRGYRSMRRLVNFNNEFKISREDDIELRAEWTDCAGDIITIAWASNDAFICGTTEHSDSHNQQYNKPGNLVLGSCKTGIVQSYPEHRVVRPIVEKGENSTAAMRQTQDPWLYSSVVASDYDAINNLAFTSGFDRTVKIWEVTSGSSMRMTGEWIHDGNVNFAAASKDGAGMVATGADVAAEAVRIYHLDPDNISASSYRSFSCSRITDAQGNTVSTEKWAYFPATMQWGLAPGVQHLLLVGYSPRSLTGDDSDIPEDKLHTGELCLWDGRTGERWRVIRATTPNVFEVMWHPTQVCFIAATSPQGLDVDAGIRTQITVFTPPPNMDDYFGENVFVPIQTLDCTAADINELTIMPNSAVHSYVTAGCTDGNTYVWDTARGDRPIHILRHGESVEELQGNREREDVGVKFTAWGSTPDRFYTGSSDGVVKVWNVRSLGNPLVQNLLEAPAPITCGMFSPDRTRLLIGDASGRIFLLSIDDQDIQKPTYQTFSLPGGGSKTIRLPTPIVRHPEPAPPPFDAEGRPIEVERGPSGSSFLRHSQLRLHPNPTIGAVQGPRYMETGLFCKEAHLNEDPQEPLLAAWEGQQQSSKRLWAGPALRPQRPMTAYGALGARHRQNLELDVDIERLSLETRLELEAEGAELEPVEEYGFVYEEMVMSDEFEV</sequence>
<dbReference type="GO" id="GO:0031932">
    <property type="term" value="C:TORC2 complex"/>
    <property type="evidence" value="ECO:0007669"/>
    <property type="project" value="InterPro"/>
</dbReference>
<dbReference type="SUPFAM" id="SSF50978">
    <property type="entry name" value="WD40 repeat-like"/>
    <property type="match status" value="1"/>
</dbReference>
<evidence type="ECO:0000313" key="4">
    <source>
        <dbReference type="EMBL" id="KAK0639326.1"/>
    </source>
</evidence>
<feature type="compositionally biased region" description="Polar residues" evidence="3">
    <location>
        <begin position="10"/>
        <end position="24"/>
    </location>
</feature>
<organism evidence="4 5">
    <name type="scientific">Cercophora newfieldiana</name>
    <dbReference type="NCBI Taxonomy" id="92897"/>
    <lineage>
        <taxon>Eukaryota</taxon>
        <taxon>Fungi</taxon>
        <taxon>Dikarya</taxon>
        <taxon>Ascomycota</taxon>
        <taxon>Pezizomycotina</taxon>
        <taxon>Sordariomycetes</taxon>
        <taxon>Sordariomycetidae</taxon>
        <taxon>Sordariales</taxon>
        <taxon>Lasiosphaeriaceae</taxon>
        <taxon>Cercophora</taxon>
    </lineage>
</organism>
<comment type="similarity">
    <text evidence="1">Belongs to the WD repeat LST8 family.</text>
</comment>
<dbReference type="EMBL" id="JAULSV010000007">
    <property type="protein sequence ID" value="KAK0639326.1"/>
    <property type="molecule type" value="Genomic_DNA"/>
</dbReference>
<evidence type="ECO:0000256" key="1">
    <source>
        <dbReference type="ARBA" id="ARBA00009890"/>
    </source>
</evidence>
<dbReference type="GO" id="GO:0031931">
    <property type="term" value="C:TORC1 complex"/>
    <property type="evidence" value="ECO:0007669"/>
    <property type="project" value="InterPro"/>
</dbReference>
<dbReference type="GO" id="GO:0031929">
    <property type="term" value="P:TOR signaling"/>
    <property type="evidence" value="ECO:0007669"/>
    <property type="project" value="InterPro"/>
</dbReference>
<dbReference type="Pfam" id="PF00400">
    <property type="entry name" value="WD40"/>
    <property type="match status" value="1"/>
</dbReference>